<evidence type="ECO:0000256" key="1">
    <source>
        <dbReference type="ARBA" id="ARBA00006484"/>
    </source>
</evidence>
<dbReference type="PANTHER" id="PTHR42760:SF115">
    <property type="entry name" value="3-OXOACYL-[ACYL-CARRIER-PROTEIN] REDUCTASE FABG"/>
    <property type="match status" value="1"/>
</dbReference>
<dbReference type="SMART" id="SM00822">
    <property type="entry name" value="PKS_KR"/>
    <property type="match status" value="1"/>
</dbReference>
<dbReference type="EMBL" id="BAABFN010000004">
    <property type="protein sequence ID" value="GAA4311319.1"/>
    <property type="molecule type" value="Genomic_DNA"/>
</dbReference>
<organism evidence="4 5">
    <name type="scientific">Compostibacter hankyongensis</name>
    <dbReference type="NCBI Taxonomy" id="1007089"/>
    <lineage>
        <taxon>Bacteria</taxon>
        <taxon>Pseudomonadati</taxon>
        <taxon>Bacteroidota</taxon>
        <taxon>Chitinophagia</taxon>
        <taxon>Chitinophagales</taxon>
        <taxon>Chitinophagaceae</taxon>
        <taxon>Compostibacter</taxon>
    </lineage>
</organism>
<dbReference type="SUPFAM" id="SSF51735">
    <property type="entry name" value="NAD(P)-binding Rossmann-fold domains"/>
    <property type="match status" value="1"/>
</dbReference>
<evidence type="ECO:0000313" key="5">
    <source>
        <dbReference type="Proteomes" id="UP001501207"/>
    </source>
</evidence>
<proteinExistence type="inferred from homology"/>
<dbReference type="InterPro" id="IPR036291">
    <property type="entry name" value="NAD(P)-bd_dom_sf"/>
</dbReference>
<dbReference type="RefSeq" id="WP_344978861.1">
    <property type="nucleotide sequence ID" value="NZ_BAABFN010000004.1"/>
</dbReference>
<name>A0ABP8FUI5_9BACT</name>
<dbReference type="PANTHER" id="PTHR42760">
    <property type="entry name" value="SHORT-CHAIN DEHYDROGENASES/REDUCTASES FAMILY MEMBER"/>
    <property type="match status" value="1"/>
</dbReference>
<keyword evidence="2" id="KW-0560">Oxidoreductase</keyword>
<dbReference type="InterPro" id="IPR057326">
    <property type="entry name" value="KR_dom"/>
</dbReference>
<dbReference type="PRINTS" id="PR00080">
    <property type="entry name" value="SDRFAMILY"/>
</dbReference>
<dbReference type="Gene3D" id="3.40.50.720">
    <property type="entry name" value="NAD(P)-binding Rossmann-like Domain"/>
    <property type="match status" value="1"/>
</dbReference>
<dbReference type="Pfam" id="PF13561">
    <property type="entry name" value="adh_short_C2"/>
    <property type="match status" value="1"/>
</dbReference>
<dbReference type="Proteomes" id="UP001501207">
    <property type="component" value="Unassembled WGS sequence"/>
</dbReference>
<comment type="caution">
    <text evidence="4">The sequence shown here is derived from an EMBL/GenBank/DDBJ whole genome shotgun (WGS) entry which is preliminary data.</text>
</comment>
<dbReference type="NCBIfam" id="NF006132">
    <property type="entry name" value="PRK08277.1"/>
    <property type="match status" value="1"/>
</dbReference>
<dbReference type="InterPro" id="IPR002347">
    <property type="entry name" value="SDR_fam"/>
</dbReference>
<evidence type="ECO:0000256" key="2">
    <source>
        <dbReference type="ARBA" id="ARBA00023002"/>
    </source>
</evidence>
<gene>
    <name evidence="4" type="ORF">GCM10023143_20370</name>
</gene>
<protein>
    <submittedName>
        <fullName evidence="4">SDR family oxidoreductase</fullName>
    </submittedName>
</protein>
<feature type="domain" description="Ketoreductase" evidence="3">
    <location>
        <begin position="12"/>
        <end position="183"/>
    </location>
</feature>
<sequence length="273" mass="29243">MQALEQFSLKEKVIVIPGGTGVLGSAFARAVAAAGARVAVIGRNRDKAAAVVADIRQKGGEAMDLIADVLEEKQVREARDRILDQWGRVDGLVNAAGGNTPGAVVPPDKDLFSVRTEAIREVVDLNIYGTVIPTQCFAEVMARQQKGSIINISSLSAQRPLSRVMGYSLAKTAVEGYTQWMAIELPKRYGDGLRVNALAPGVFLTEQNRGLLLRPDGSYSERAQLFVDNTPFGRLGDPEELTGTVIWLLSDASRFVNGAVILVDGGFNAFSGV</sequence>
<evidence type="ECO:0000259" key="3">
    <source>
        <dbReference type="SMART" id="SM00822"/>
    </source>
</evidence>
<accession>A0ABP8FUI5</accession>
<dbReference type="PRINTS" id="PR00081">
    <property type="entry name" value="GDHRDH"/>
</dbReference>
<evidence type="ECO:0000313" key="4">
    <source>
        <dbReference type="EMBL" id="GAA4311319.1"/>
    </source>
</evidence>
<keyword evidence="5" id="KW-1185">Reference proteome</keyword>
<comment type="similarity">
    <text evidence="1">Belongs to the short-chain dehydrogenases/reductases (SDR) family.</text>
</comment>
<reference evidence="5" key="1">
    <citation type="journal article" date="2019" name="Int. J. Syst. Evol. Microbiol.">
        <title>The Global Catalogue of Microorganisms (GCM) 10K type strain sequencing project: providing services to taxonomists for standard genome sequencing and annotation.</title>
        <authorList>
            <consortium name="The Broad Institute Genomics Platform"/>
            <consortium name="The Broad Institute Genome Sequencing Center for Infectious Disease"/>
            <person name="Wu L."/>
            <person name="Ma J."/>
        </authorList>
    </citation>
    <scope>NUCLEOTIDE SEQUENCE [LARGE SCALE GENOMIC DNA]</scope>
    <source>
        <strain evidence="5">JCM 17664</strain>
    </source>
</reference>